<dbReference type="PANTHER" id="PTHR12156:SF5">
    <property type="entry name" value="FI18040P1"/>
    <property type="match status" value="1"/>
</dbReference>
<feature type="region of interest" description="Disordered" evidence="1">
    <location>
        <begin position="1"/>
        <end position="36"/>
    </location>
</feature>
<feature type="region of interest" description="Disordered" evidence="1">
    <location>
        <begin position="367"/>
        <end position="386"/>
    </location>
</feature>
<dbReference type="PROSITE" id="PS50003">
    <property type="entry name" value="PH_DOMAIN"/>
    <property type="match status" value="1"/>
</dbReference>
<dbReference type="EnsemblMetazoa" id="CLYHEMT005212.2">
    <property type="protein sequence ID" value="CLYHEMP005212.2"/>
    <property type="gene ID" value="CLYHEMG005212"/>
</dbReference>
<reference evidence="3" key="1">
    <citation type="submission" date="2021-01" db="UniProtKB">
        <authorList>
            <consortium name="EnsemblMetazoa"/>
        </authorList>
    </citation>
    <scope>IDENTIFICATION</scope>
</reference>
<feature type="compositionally biased region" description="Polar residues" evidence="1">
    <location>
        <begin position="1"/>
        <end position="10"/>
    </location>
</feature>
<name>A0A7M5WRA7_9CNID</name>
<feature type="region of interest" description="Disordered" evidence="1">
    <location>
        <begin position="205"/>
        <end position="239"/>
    </location>
</feature>
<sequence>MMTSSENVTTSIRIRQKPPRRRKSADESVQQPSEKLRMVHSPGGVYYLQQKSVSRSLDDLISSDDKDNDVIMVNGSPSSDAYQTGLTVKSAAVIRLTGGKEEDNHEAVSKTKEELIGDRNNNSVAELTKPHNEKRGPYIALLKSDGDVLNDGKQYQQKRKMRNKSTSDVIDEDDSKTFSIQHPSDVSASVDNIYENGLYTKLMESDTETLDGSSLTLSSRSSSKSRPPKPKRSNASLNRTFDYDRARILPPLDIGDEEVSKYHRELNTSLDEHNNLSMSKENFEAFISREKKKYSGQVSNSGHDTTFPSDEENSDISRSRVHSWGSDSANMSQRSFDLVEQRIIDESKVKEIGEVLDSQLHSLETLLSTSAPPRRSSASYRSRSVENISEKKRLSAIEETHSRNNSRRNMNRLSYDVLSDKNYVEPQNRKTLPKVPQRPTSLKDRMKSLKRSLSLSRKRIVKKSGRNIEFPAIRKSIRLPNSSKSMRPRKRSVSLKDISQRKNSNGVLNDDQNVVLRREVSARRLFPDNRSSRVIAHECDVMKTQLAAERQKIEEEKNRLSDLRRIASEKAELEWIEKKRDLERREIEEKELENKREMLEKLKKEQEEKAEQERQVIAQQTEKMKLQEDLLKQRERELAELHKERERREELERLLLHERAQENVLERTLNQEKEKFTTLERSLAEERSKRMETEKRLQEEETRNRTLEHKRGGGDTRSNGAMSGNGTLKRRVPSYTLSIRSGQSGNSEEVNLLHHVVAAGHVIENCPAVKINRYSCRGYLLKMGKSRLKVSWNKRWFVFDRKLRALLYYQDERKTKSKGILYFQSIQEVYVDSSIKKSPNSKTTFCVRTPQRNFYLSAPSPIAMSIWIDVICTGKEGAFTSMTL</sequence>
<evidence type="ECO:0000259" key="2">
    <source>
        <dbReference type="PROSITE" id="PS50003"/>
    </source>
</evidence>
<keyword evidence="4" id="KW-1185">Reference proteome</keyword>
<protein>
    <recommendedName>
        <fullName evidence="2">PH domain-containing protein</fullName>
    </recommendedName>
</protein>
<dbReference type="Gene3D" id="2.30.29.30">
    <property type="entry name" value="Pleckstrin-homology domain (PH domain)/Phosphotyrosine-binding domain (PTB)"/>
    <property type="match status" value="1"/>
</dbReference>
<dbReference type="SMART" id="SM00233">
    <property type="entry name" value="PH"/>
    <property type="match status" value="1"/>
</dbReference>
<dbReference type="InterPro" id="IPR001849">
    <property type="entry name" value="PH_domain"/>
</dbReference>
<dbReference type="Proteomes" id="UP000594262">
    <property type="component" value="Unplaced"/>
</dbReference>
<dbReference type="OrthoDB" id="6020705at2759"/>
<feature type="compositionally biased region" description="Polar residues" evidence="1">
    <location>
        <begin position="296"/>
        <end position="308"/>
    </location>
</feature>
<feature type="compositionally biased region" description="Polar residues" evidence="1">
    <location>
        <begin position="716"/>
        <end position="726"/>
    </location>
</feature>
<feature type="region of interest" description="Disordered" evidence="1">
    <location>
        <begin position="151"/>
        <end position="176"/>
    </location>
</feature>
<proteinExistence type="predicted"/>
<dbReference type="InterPro" id="IPR052212">
    <property type="entry name" value="PH-like_domain"/>
</dbReference>
<dbReference type="AlphaFoldDB" id="A0A7M5WRA7"/>
<feature type="domain" description="PH" evidence="2">
    <location>
        <begin position="773"/>
        <end position="876"/>
    </location>
</feature>
<feature type="region of interest" description="Disordered" evidence="1">
    <location>
        <begin position="294"/>
        <end position="329"/>
    </location>
</feature>
<feature type="region of interest" description="Disordered" evidence="1">
    <location>
        <begin position="684"/>
        <end position="728"/>
    </location>
</feature>
<dbReference type="Pfam" id="PF00169">
    <property type="entry name" value="PH"/>
    <property type="match status" value="1"/>
</dbReference>
<feature type="compositionally biased region" description="Basic and acidic residues" evidence="1">
    <location>
        <begin position="684"/>
        <end position="714"/>
    </location>
</feature>
<dbReference type="SUPFAM" id="SSF50729">
    <property type="entry name" value="PH domain-like"/>
    <property type="match status" value="1"/>
</dbReference>
<accession>A0A7M5WRA7</accession>
<feature type="region of interest" description="Disordered" evidence="1">
    <location>
        <begin position="482"/>
        <end position="506"/>
    </location>
</feature>
<feature type="compositionally biased region" description="Low complexity" evidence="1">
    <location>
        <begin position="368"/>
        <end position="382"/>
    </location>
</feature>
<feature type="compositionally biased region" description="Basic residues" evidence="1">
    <location>
        <begin position="14"/>
        <end position="23"/>
    </location>
</feature>
<organism evidence="3 4">
    <name type="scientific">Clytia hemisphaerica</name>
    <dbReference type="NCBI Taxonomy" id="252671"/>
    <lineage>
        <taxon>Eukaryota</taxon>
        <taxon>Metazoa</taxon>
        <taxon>Cnidaria</taxon>
        <taxon>Hydrozoa</taxon>
        <taxon>Hydroidolina</taxon>
        <taxon>Leptothecata</taxon>
        <taxon>Obeliida</taxon>
        <taxon>Clytiidae</taxon>
        <taxon>Clytia</taxon>
    </lineage>
</organism>
<evidence type="ECO:0000313" key="3">
    <source>
        <dbReference type="EnsemblMetazoa" id="CLYHEMP005212.2"/>
    </source>
</evidence>
<evidence type="ECO:0000313" key="4">
    <source>
        <dbReference type="Proteomes" id="UP000594262"/>
    </source>
</evidence>
<evidence type="ECO:0000256" key="1">
    <source>
        <dbReference type="SAM" id="MobiDB-lite"/>
    </source>
</evidence>
<dbReference type="InterPro" id="IPR011993">
    <property type="entry name" value="PH-like_dom_sf"/>
</dbReference>
<dbReference type="PANTHER" id="PTHR12156">
    <property type="entry name" value="PLECKSTRIN HOMOLOGY-LIKE DOMAIN, FAMILY B, MEMBER 3"/>
    <property type="match status" value="1"/>
</dbReference>